<dbReference type="InterPro" id="IPR013783">
    <property type="entry name" value="Ig-like_fold"/>
</dbReference>
<feature type="domain" description="Galactose oxidase-like Early set" evidence="1">
    <location>
        <begin position="26"/>
        <end position="68"/>
    </location>
</feature>
<dbReference type="SUPFAM" id="SSF81296">
    <property type="entry name" value="E set domains"/>
    <property type="match status" value="1"/>
</dbReference>
<evidence type="ECO:0000313" key="3">
    <source>
        <dbReference type="Proteomes" id="UP001396334"/>
    </source>
</evidence>
<name>A0ABR2Q009_9ROSI</name>
<reference evidence="2 3" key="1">
    <citation type="journal article" date="2024" name="G3 (Bethesda)">
        <title>Genome assembly of Hibiscus sabdariffa L. provides insights into metabolisms of medicinal natural products.</title>
        <authorList>
            <person name="Kim T."/>
        </authorList>
    </citation>
    <scope>NUCLEOTIDE SEQUENCE [LARGE SCALE GENOMIC DNA]</scope>
    <source>
        <strain evidence="2">TK-2024</strain>
        <tissue evidence="2">Old leaves</tissue>
    </source>
</reference>
<comment type="caution">
    <text evidence="2">The sequence shown here is derived from an EMBL/GenBank/DDBJ whole genome shotgun (WGS) entry which is preliminary data.</text>
</comment>
<dbReference type="InterPro" id="IPR015202">
    <property type="entry name" value="GO-like_E_set"/>
</dbReference>
<protein>
    <recommendedName>
        <fullName evidence="1">Galactose oxidase-like Early set domain-containing protein</fullName>
    </recommendedName>
</protein>
<dbReference type="Proteomes" id="UP001396334">
    <property type="component" value="Unassembled WGS sequence"/>
</dbReference>
<evidence type="ECO:0000259" key="1">
    <source>
        <dbReference type="Pfam" id="PF09118"/>
    </source>
</evidence>
<accession>A0ABR2Q009</accession>
<proteinExistence type="predicted"/>
<dbReference type="EMBL" id="JBBPBN010000048">
    <property type="protein sequence ID" value="KAK8994018.1"/>
    <property type="molecule type" value="Genomic_DNA"/>
</dbReference>
<dbReference type="InterPro" id="IPR014756">
    <property type="entry name" value="Ig_E-set"/>
</dbReference>
<dbReference type="Gene3D" id="2.60.40.10">
    <property type="entry name" value="Immunoglobulins"/>
    <property type="match status" value="1"/>
</dbReference>
<evidence type="ECO:0000313" key="2">
    <source>
        <dbReference type="EMBL" id="KAK8994018.1"/>
    </source>
</evidence>
<dbReference type="Pfam" id="PF09118">
    <property type="entry name" value="GO-like_E_set"/>
    <property type="match status" value="1"/>
</dbReference>
<sequence>MDRQFHHLRPRNVTVEYGGNSTGVAFAYERQFTIHFLLGIRPGKDVECSVYAPPFTTHSISMNQRLLPEVPANDERFWWFDDCCFGGSSVAECCTTW</sequence>
<keyword evidence="3" id="KW-1185">Reference proteome</keyword>
<organism evidence="2 3">
    <name type="scientific">Hibiscus sabdariffa</name>
    <name type="common">roselle</name>
    <dbReference type="NCBI Taxonomy" id="183260"/>
    <lineage>
        <taxon>Eukaryota</taxon>
        <taxon>Viridiplantae</taxon>
        <taxon>Streptophyta</taxon>
        <taxon>Embryophyta</taxon>
        <taxon>Tracheophyta</taxon>
        <taxon>Spermatophyta</taxon>
        <taxon>Magnoliopsida</taxon>
        <taxon>eudicotyledons</taxon>
        <taxon>Gunneridae</taxon>
        <taxon>Pentapetalae</taxon>
        <taxon>rosids</taxon>
        <taxon>malvids</taxon>
        <taxon>Malvales</taxon>
        <taxon>Malvaceae</taxon>
        <taxon>Malvoideae</taxon>
        <taxon>Hibiscus</taxon>
    </lineage>
</organism>
<gene>
    <name evidence="2" type="ORF">V6N11_008227</name>
</gene>